<name>A0A1A9REE0_EIKCO</name>
<dbReference type="PANTHER" id="PTHR18895:SF74">
    <property type="entry name" value="MTRF1L RELEASE FACTOR GLUTAMINE METHYLTRANSFERASE"/>
    <property type="match status" value="1"/>
</dbReference>
<dbReference type="InterPro" id="IPR007848">
    <property type="entry name" value="Small_mtfrase_dom"/>
</dbReference>
<dbReference type="EC" id="2.1.1.297" evidence="5"/>
<dbReference type="Proteomes" id="UP000078003">
    <property type="component" value="Unassembled WGS sequence"/>
</dbReference>
<dbReference type="Pfam" id="PF17827">
    <property type="entry name" value="PrmC_N"/>
    <property type="match status" value="1"/>
</dbReference>
<keyword evidence="1 5" id="KW-0489">Methyltransferase</keyword>
<evidence type="ECO:0000256" key="1">
    <source>
        <dbReference type="ARBA" id="ARBA00022603"/>
    </source>
</evidence>
<dbReference type="NCBIfam" id="TIGR03534">
    <property type="entry name" value="RF_mod_PrmC"/>
    <property type="match status" value="1"/>
</dbReference>
<dbReference type="HAMAP" id="MF_02126">
    <property type="entry name" value="RF_methyltr_PrmC"/>
    <property type="match status" value="1"/>
</dbReference>
<evidence type="ECO:0000256" key="5">
    <source>
        <dbReference type="HAMAP-Rule" id="MF_02126"/>
    </source>
</evidence>
<comment type="function">
    <text evidence="5">Methylates the class 1 translation termination release factors RF1/PrfA and RF2/PrfB on the glutamine residue of the universally conserved GGQ motif.</text>
</comment>
<dbReference type="EMBL" id="LXSF01000002">
    <property type="protein sequence ID" value="OAM17356.1"/>
    <property type="molecule type" value="Genomic_DNA"/>
</dbReference>
<dbReference type="AlphaFoldDB" id="A0A1A9REE0"/>
<dbReference type="GO" id="GO:0003676">
    <property type="term" value="F:nucleic acid binding"/>
    <property type="evidence" value="ECO:0007669"/>
    <property type="project" value="InterPro"/>
</dbReference>
<dbReference type="InterPro" id="IPR029063">
    <property type="entry name" value="SAM-dependent_MTases_sf"/>
</dbReference>
<organism evidence="8 9">
    <name type="scientific">Eikenella corrodens</name>
    <dbReference type="NCBI Taxonomy" id="539"/>
    <lineage>
        <taxon>Bacteria</taxon>
        <taxon>Pseudomonadati</taxon>
        <taxon>Pseudomonadota</taxon>
        <taxon>Betaproteobacteria</taxon>
        <taxon>Neisseriales</taxon>
        <taxon>Neisseriaceae</taxon>
        <taxon>Eikenella</taxon>
    </lineage>
</organism>
<evidence type="ECO:0000256" key="4">
    <source>
        <dbReference type="ARBA" id="ARBA00048391"/>
    </source>
</evidence>
<protein>
    <recommendedName>
        <fullName evidence="5">Release factor glutamine methyltransferase</fullName>
        <shortName evidence="5">RF MTase</shortName>
        <ecNumber evidence="5">2.1.1.297</ecNumber>
    </recommendedName>
    <alternativeName>
        <fullName evidence="5">N5-glutamine methyltransferase PrmC</fullName>
    </alternativeName>
    <alternativeName>
        <fullName evidence="5">Protein-(glutamine-N5) MTase PrmC</fullName>
    </alternativeName>
    <alternativeName>
        <fullName evidence="5">Protein-glutamine N-methyltransferase PrmC</fullName>
    </alternativeName>
</protein>
<comment type="similarity">
    <text evidence="5">Belongs to the protein N5-glutamine methyltransferase family. PrmC subfamily.</text>
</comment>
<dbReference type="InterPro" id="IPR050320">
    <property type="entry name" value="N5-glutamine_MTase"/>
</dbReference>
<proteinExistence type="inferred from homology"/>
<dbReference type="RefSeq" id="WP_064083745.1">
    <property type="nucleotide sequence ID" value="NZ_LXSF01000002.1"/>
</dbReference>
<evidence type="ECO:0000256" key="2">
    <source>
        <dbReference type="ARBA" id="ARBA00022679"/>
    </source>
</evidence>
<dbReference type="Gene3D" id="3.40.50.150">
    <property type="entry name" value="Vaccinia Virus protein VP39"/>
    <property type="match status" value="1"/>
</dbReference>
<evidence type="ECO:0000259" key="7">
    <source>
        <dbReference type="Pfam" id="PF17827"/>
    </source>
</evidence>
<dbReference type="GO" id="GO:0102559">
    <property type="term" value="F:peptide chain release factor N(5)-glutamine methyltransferase activity"/>
    <property type="evidence" value="ECO:0007669"/>
    <property type="project" value="UniProtKB-EC"/>
</dbReference>
<feature type="binding site" evidence="5">
    <location>
        <begin position="176"/>
        <end position="179"/>
    </location>
    <ligand>
        <name>substrate</name>
    </ligand>
</feature>
<feature type="domain" description="Methyltransferase small" evidence="6">
    <location>
        <begin position="88"/>
        <end position="183"/>
    </location>
</feature>
<dbReference type="Gene3D" id="1.10.8.10">
    <property type="entry name" value="DNA helicase RuvA subunit, C-terminal domain"/>
    <property type="match status" value="1"/>
</dbReference>
<feature type="binding site" evidence="5">
    <location>
        <position position="132"/>
    </location>
    <ligand>
        <name>S-adenosyl-L-methionine</name>
        <dbReference type="ChEBI" id="CHEBI:59789"/>
    </ligand>
</feature>
<dbReference type="InterPro" id="IPR040758">
    <property type="entry name" value="PrmC_N"/>
</dbReference>
<feature type="binding site" evidence="5">
    <location>
        <position position="176"/>
    </location>
    <ligand>
        <name>S-adenosyl-L-methionine</name>
        <dbReference type="ChEBI" id="CHEBI:59789"/>
    </ligand>
</feature>
<feature type="binding site" evidence="5">
    <location>
        <begin position="109"/>
        <end position="113"/>
    </location>
    <ligand>
        <name>S-adenosyl-L-methionine</name>
        <dbReference type="ChEBI" id="CHEBI:59789"/>
    </ligand>
</feature>
<feature type="binding site" evidence="5">
    <location>
        <position position="159"/>
    </location>
    <ligand>
        <name>S-adenosyl-L-methionine</name>
        <dbReference type="ChEBI" id="CHEBI:59789"/>
    </ligand>
</feature>
<keyword evidence="3 5" id="KW-0949">S-adenosyl-L-methionine</keyword>
<evidence type="ECO:0000313" key="8">
    <source>
        <dbReference type="EMBL" id="OAM17356.1"/>
    </source>
</evidence>
<evidence type="ECO:0000256" key="3">
    <source>
        <dbReference type="ARBA" id="ARBA00022691"/>
    </source>
</evidence>
<dbReference type="InterPro" id="IPR002052">
    <property type="entry name" value="DNA_methylase_N6_adenine_CS"/>
</dbReference>
<feature type="domain" description="Release factor glutamine methyltransferase N-terminal" evidence="7">
    <location>
        <begin position="12"/>
        <end position="66"/>
    </location>
</feature>
<evidence type="ECO:0000259" key="6">
    <source>
        <dbReference type="Pfam" id="PF05175"/>
    </source>
</evidence>
<dbReference type="SUPFAM" id="SSF53335">
    <property type="entry name" value="S-adenosyl-L-methionine-dependent methyltransferases"/>
    <property type="match status" value="1"/>
</dbReference>
<keyword evidence="2 5" id="KW-0808">Transferase</keyword>
<dbReference type="FunFam" id="3.40.50.150:FF:000053">
    <property type="entry name" value="Release factor glutamine methyltransferase"/>
    <property type="match status" value="1"/>
</dbReference>
<comment type="caution">
    <text evidence="8">The sequence shown here is derived from an EMBL/GenBank/DDBJ whole genome shotgun (WGS) entry which is preliminary data.</text>
</comment>
<sequence>MTFQQWLDSCRLPRLEARLLVEAVCRINHVRLISRSGDELPQPQRAVLDMLAARRRRGEPMAYLLGSREFYGRSFRVSPAVLIPRPETELLVEAILARLPSGGRLWDLGCGSGIIGLTVALERPDAAVRASDISPDALAVAQANSAALGASIEWAQGSWFAALPAAEGLFDIIASNPPYIEAGDGHLQQGDLRFEPTAALTDFADGLSHIRTLAAQAQGYLKPGGWLLLEHGWNQGEAVRGMLAEHGWQQEETLRDLAGLDRVSIGRKAV</sequence>
<dbReference type="PROSITE" id="PS00092">
    <property type="entry name" value="N6_MTASE"/>
    <property type="match status" value="1"/>
</dbReference>
<dbReference type="GO" id="GO:0032259">
    <property type="term" value="P:methylation"/>
    <property type="evidence" value="ECO:0007669"/>
    <property type="project" value="UniProtKB-KW"/>
</dbReference>
<reference evidence="9" key="1">
    <citation type="submission" date="2016-05" db="EMBL/GenBank/DDBJ databases">
        <title>Draft genome of Corynebacterium afermentans subsp. afermentans LCDC 88199T.</title>
        <authorList>
            <person name="Bernier A.-M."/>
            <person name="Bernard K."/>
        </authorList>
    </citation>
    <scope>NUCLEOTIDE SEQUENCE [LARGE SCALE GENOMIC DNA]</scope>
    <source>
        <strain evidence="9">NML01-0328</strain>
    </source>
</reference>
<dbReference type="CDD" id="cd02440">
    <property type="entry name" value="AdoMet_MTases"/>
    <property type="match status" value="1"/>
</dbReference>
<gene>
    <name evidence="5" type="primary">prmC</name>
    <name evidence="8" type="ORF">A7P85_03155</name>
</gene>
<dbReference type="NCBIfam" id="TIGR00536">
    <property type="entry name" value="hemK_fam"/>
    <property type="match status" value="1"/>
</dbReference>
<dbReference type="InterPro" id="IPR019874">
    <property type="entry name" value="RF_methyltr_PrmC"/>
</dbReference>
<dbReference type="Pfam" id="PF05175">
    <property type="entry name" value="MTS"/>
    <property type="match status" value="1"/>
</dbReference>
<dbReference type="InterPro" id="IPR004556">
    <property type="entry name" value="HemK-like"/>
</dbReference>
<dbReference type="PANTHER" id="PTHR18895">
    <property type="entry name" value="HEMK METHYLTRANSFERASE"/>
    <property type="match status" value="1"/>
</dbReference>
<comment type="catalytic activity">
    <reaction evidence="4 5">
        <text>L-glutaminyl-[peptide chain release factor] + S-adenosyl-L-methionine = N(5)-methyl-L-glutaminyl-[peptide chain release factor] + S-adenosyl-L-homocysteine + H(+)</text>
        <dbReference type="Rhea" id="RHEA:42896"/>
        <dbReference type="Rhea" id="RHEA-COMP:10271"/>
        <dbReference type="Rhea" id="RHEA-COMP:10272"/>
        <dbReference type="ChEBI" id="CHEBI:15378"/>
        <dbReference type="ChEBI" id="CHEBI:30011"/>
        <dbReference type="ChEBI" id="CHEBI:57856"/>
        <dbReference type="ChEBI" id="CHEBI:59789"/>
        <dbReference type="ChEBI" id="CHEBI:61891"/>
        <dbReference type="EC" id="2.1.1.297"/>
    </reaction>
</comment>
<accession>A0A1A9REE0</accession>
<evidence type="ECO:0000313" key="9">
    <source>
        <dbReference type="Proteomes" id="UP000078003"/>
    </source>
</evidence>